<dbReference type="InterPro" id="IPR003034">
    <property type="entry name" value="SAP_dom"/>
</dbReference>
<accession>A0ABR2Z2C9</accession>
<evidence type="ECO:0000313" key="6">
    <source>
        <dbReference type="EMBL" id="KAK9917734.1"/>
    </source>
</evidence>
<feature type="domain" description="WW" evidence="4">
    <location>
        <begin position="565"/>
        <end position="592"/>
    </location>
</feature>
<dbReference type="InterPro" id="IPR004087">
    <property type="entry name" value="KH_dom"/>
</dbReference>
<feature type="region of interest" description="Disordered" evidence="3">
    <location>
        <begin position="40"/>
        <end position="95"/>
    </location>
</feature>
<dbReference type="Gene3D" id="1.10.720.30">
    <property type="entry name" value="SAP domain"/>
    <property type="match status" value="1"/>
</dbReference>
<protein>
    <recommendedName>
        <fullName evidence="8">WW domain-containing protein</fullName>
    </recommendedName>
</protein>
<evidence type="ECO:0000256" key="2">
    <source>
        <dbReference type="PROSITE-ProRule" id="PRU00117"/>
    </source>
</evidence>
<dbReference type="Pfam" id="PF00397">
    <property type="entry name" value="WW"/>
    <property type="match status" value="1"/>
</dbReference>
<dbReference type="SMART" id="SM00322">
    <property type="entry name" value="KH"/>
    <property type="match status" value="3"/>
</dbReference>
<dbReference type="PROSITE" id="PS01159">
    <property type="entry name" value="WW_DOMAIN_1"/>
    <property type="match status" value="1"/>
</dbReference>
<proteinExistence type="predicted"/>
<keyword evidence="7" id="KW-1185">Reference proteome</keyword>
<dbReference type="InterPro" id="IPR036020">
    <property type="entry name" value="WW_dom_sf"/>
</dbReference>
<evidence type="ECO:0000259" key="5">
    <source>
        <dbReference type="PROSITE" id="PS50800"/>
    </source>
</evidence>
<feature type="compositionally biased region" description="Low complexity" evidence="3">
    <location>
        <begin position="40"/>
        <end position="55"/>
    </location>
</feature>
<dbReference type="EMBL" id="JALJOT010000002">
    <property type="protein sequence ID" value="KAK9917734.1"/>
    <property type="molecule type" value="Genomic_DNA"/>
</dbReference>
<dbReference type="CDD" id="cd00201">
    <property type="entry name" value="WW"/>
    <property type="match status" value="1"/>
</dbReference>
<evidence type="ECO:0000259" key="4">
    <source>
        <dbReference type="PROSITE" id="PS50020"/>
    </source>
</evidence>
<keyword evidence="2" id="KW-0694">RNA-binding</keyword>
<evidence type="ECO:0000313" key="7">
    <source>
        <dbReference type="Proteomes" id="UP001491310"/>
    </source>
</evidence>
<dbReference type="Gene3D" id="2.20.70.10">
    <property type="match status" value="1"/>
</dbReference>
<feature type="domain" description="SAP" evidence="5">
    <location>
        <begin position="7"/>
        <end position="41"/>
    </location>
</feature>
<dbReference type="Proteomes" id="UP001491310">
    <property type="component" value="Unassembled WGS sequence"/>
</dbReference>
<dbReference type="PROSITE" id="PS50084">
    <property type="entry name" value="KH_TYPE_1"/>
    <property type="match status" value="3"/>
</dbReference>
<dbReference type="PROSITE" id="PS50800">
    <property type="entry name" value="SAP"/>
    <property type="match status" value="1"/>
</dbReference>
<evidence type="ECO:0000256" key="1">
    <source>
        <dbReference type="ARBA" id="ARBA00022737"/>
    </source>
</evidence>
<feature type="region of interest" description="Disordered" evidence="3">
    <location>
        <begin position="129"/>
        <end position="200"/>
    </location>
</feature>
<comment type="caution">
    <text evidence="6">The sequence shown here is derived from an EMBL/GenBank/DDBJ whole genome shotgun (WGS) entry which is preliminary data.</text>
</comment>
<organism evidence="6 7">
    <name type="scientific">Coccomyxa subellipsoidea</name>
    <dbReference type="NCBI Taxonomy" id="248742"/>
    <lineage>
        <taxon>Eukaryota</taxon>
        <taxon>Viridiplantae</taxon>
        <taxon>Chlorophyta</taxon>
        <taxon>core chlorophytes</taxon>
        <taxon>Trebouxiophyceae</taxon>
        <taxon>Trebouxiophyceae incertae sedis</taxon>
        <taxon>Coccomyxaceae</taxon>
        <taxon>Coccomyxa</taxon>
    </lineage>
</organism>
<dbReference type="Gene3D" id="3.30.1370.10">
    <property type="entry name" value="K Homology domain, type 1"/>
    <property type="match status" value="3"/>
</dbReference>
<dbReference type="Pfam" id="PF02037">
    <property type="entry name" value="SAP"/>
    <property type="match status" value="1"/>
</dbReference>
<evidence type="ECO:0008006" key="8">
    <source>
        <dbReference type="Google" id="ProtNLM"/>
    </source>
</evidence>
<dbReference type="Pfam" id="PF00013">
    <property type="entry name" value="KH_1"/>
    <property type="match status" value="3"/>
</dbReference>
<dbReference type="SUPFAM" id="SSF68906">
    <property type="entry name" value="SAP domain"/>
    <property type="match status" value="1"/>
</dbReference>
<dbReference type="InterPro" id="IPR036361">
    <property type="entry name" value="SAP_dom_sf"/>
</dbReference>
<feature type="compositionally biased region" description="Low complexity" evidence="3">
    <location>
        <begin position="63"/>
        <end position="95"/>
    </location>
</feature>
<name>A0ABR2Z2C9_9CHLO</name>
<dbReference type="PANTHER" id="PTHR10288">
    <property type="entry name" value="KH DOMAIN CONTAINING RNA BINDING PROTEIN"/>
    <property type="match status" value="1"/>
</dbReference>
<dbReference type="CDD" id="cd00105">
    <property type="entry name" value="KH-I"/>
    <property type="match status" value="2"/>
</dbReference>
<dbReference type="SMART" id="SM00513">
    <property type="entry name" value="SAP"/>
    <property type="match status" value="1"/>
</dbReference>
<dbReference type="PROSITE" id="PS50020">
    <property type="entry name" value="WW_DOMAIN_2"/>
    <property type="match status" value="1"/>
</dbReference>
<dbReference type="SUPFAM" id="SSF54791">
    <property type="entry name" value="Eukaryotic type KH-domain (KH-domain type I)"/>
    <property type="match status" value="3"/>
</dbReference>
<dbReference type="InterPro" id="IPR004088">
    <property type="entry name" value="KH_dom_type_1"/>
</dbReference>
<dbReference type="InterPro" id="IPR001202">
    <property type="entry name" value="WW_dom"/>
</dbReference>
<dbReference type="SMART" id="SM00456">
    <property type="entry name" value="WW"/>
    <property type="match status" value="1"/>
</dbReference>
<dbReference type="InterPro" id="IPR036612">
    <property type="entry name" value="KH_dom_type_1_sf"/>
</dbReference>
<gene>
    <name evidence="6" type="ORF">WJX75_007636</name>
</gene>
<dbReference type="SUPFAM" id="SSF51045">
    <property type="entry name" value="WW domain"/>
    <property type="match status" value="1"/>
</dbReference>
<evidence type="ECO:0000256" key="3">
    <source>
        <dbReference type="SAM" id="MobiDB-lite"/>
    </source>
</evidence>
<reference evidence="6 7" key="1">
    <citation type="journal article" date="2024" name="Nat. Commun.">
        <title>Phylogenomics reveals the evolutionary origins of lichenization in chlorophyte algae.</title>
        <authorList>
            <person name="Puginier C."/>
            <person name="Libourel C."/>
            <person name="Otte J."/>
            <person name="Skaloud P."/>
            <person name="Haon M."/>
            <person name="Grisel S."/>
            <person name="Petersen M."/>
            <person name="Berrin J.G."/>
            <person name="Delaux P.M."/>
            <person name="Dal Grande F."/>
            <person name="Keller J."/>
        </authorList>
    </citation>
    <scope>NUCLEOTIDE SEQUENCE [LARGE SCALE GENOMIC DNA]</scope>
    <source>
        <strain evidence="6 7">SAG 216-7</strain>
    </source>
</reference>
<sequence>MVTLEDVKKMKVQELRDELEARDLPTTGLKAELLERLEEALGSGAADGDGAAAEDPPAEAEAPDALAVEEPAQEIPAAEEPAPAEPVAEEAPAVGAEAPVAEQFDAVAAAQAQAQAIAAKFAQQQAAGEGAAGGEDFGNNKRKFEDEPIADSAEEDHMRKRASFSGPEAFNGGSKFSDAPGGFSDSAPAGNPVLADATNGGVPSGVPSGMAAAGQFFDVIDIPAPMVGKLIGKGGETIKQLQYSTGTRVQIDHQTPGEAKKVSIQGDSQEAVQAARQQVEQIVSMDDSGAGGASQSVECPQGIVGRIIGRGGETIRALQQASQAHIVVDQNYPEGEPRRVNISGRPDAVERAVKMVSELISGEPGSAQSIIQKVHYGAGVTREVQCPKGMVGRVIGKGGETIKALQKNFGANIQIDQTSDPMKITIAGQPAAVDQAANAVTEIINGGNPYLGPVGGAGYGDAAGGARPGYGAPQGYGAPAAYGAGFGYGGFPGQAAPQAYGGYSPYGYAQPYGAPQAAGYGGYGGYGADPYAAASSAGGYGGYGAAAGGGQAASGGGASGGSGTWQELHDDQGRAYYYNTTTGASQWEKPAELA</sequence>
<keyword evidence="1" id="KW-0677">Repeat</keyword>